<reference evidence="3 4" key="1">
    <citation type="submission" date="2018-08" db="EMBL/GenBank/DDBJ databases">
        <authorList>
            <person name="Khan S.A."/>
            <person name="Jeon C.O."/>
            <person name="Chun B.H."/>
            <person name="Jeong S.E."/>
        </authorList>
    </citation>
    <scope>NUCLEOTIDE SEQUENCE [LARGE SCALE GENOMIC DNA]</scope>
    <source>
        <strain evidence="3 4">S-16</strain>
    </source>
</reference>
<proteinExistence type="predicted"/>
<comment type="caution">
    <text evidence="3">The sequence shown here is derived from an EMBL/GenBank/DDBJ whole genome shotgun (WGS) entry which is preliminary data.</text>
</comment>
<dbReference type="PANTHER" id="PTHR35936">
    <property type="entry name" value="MEMBRANE-BOUND LYTIC MUREIN TRANSGLYCOSYLASE F"/>
    <property type="match status" value="1"/>
</dbReference>
<protein>
    <recommendedName>
        <fullName evidence="2">Solute-binding protein family 3/N-terminal domain-containing protein</fullName>
    </recommendedName>
</protein>
<dbReference type="AlphaFoldDB" id="A0A3N7K2K3"/>
<dbReference type="Proteomes" id="UP000267464">
    <property type="component" value="Unassembled WGS sequence"/>
</dbReference>
<gene>
    <name evidence="3" type="ORF">DZC73_09975</name>
</gene>
<accession>A0A3N7K2K3</accession>
<name>A0A3N7K2K3_9BURK</name>
<dbReference type="InterPro" id="IPR001638">
    <property type="entry name" value="Solute-binding_3/MltF_N"/>
</dbReference>
<organism evidence="3 4">
    <name type="scientific">Piscinibacter terrae</name>
    <dbReference type="NCBI Taxonomy" id="2496871"/>
    <lineage>
        <taxon>Bacteria</taxon>
        <taxon>Pseudomonadati</taxon>
        <taxon>Pseudomonadota</taxon>
        <taxon>Betaproteobacteria</taxon>
        <taxon>Burkholderiales</taxon>
        <taxon>Sphaerotilaceae</taxon>
        <taxon>Piscinibacter</taxon>
    </lineage>
</organism>
<dbReference type="SMART" id="SM00062">
    <property type="entry name" value="PBPb"/>
    <property type="match status" value="1"/>
</dbReference>
<sequence length="291" mass="32020">MARCTAPSRWAAIAWSCTWCMGGGVTRMRREACRRWRPEAACGRLIPMHGMKFIAALALALGLVNGAAAQAQLVNVDDANPPFMFSREGQAAGVYPALMRAVFREMKEAVSIEPKPWRRALSEIDAGTAGVGGIYKNSERLKRFDYSEPMFVERVSIYAVQGDTTRYAGVANLKGKRVGVIRGWSYGDDFDEARKAGAMEVEEVNSDTQNFAKLAAGRLDVVLAIVEAAEPQLRQHRNVQLAGSLAENPTYLAFNKAANKQGFLERFNAALLRLKKSGALSRIVVEELHRP</sequence>
<evidence type="ECO:0000313" key="3">
    <source>
        <dbReference type="EMBL" id="RQP25165.1"/>
    </source>
</evidence>
<reference evidence="3 4" key="2">
    <citation type="submission" date="2018-12" db="EMBL/GenBank/DDBJ databases">
        <title>Rhizobacter gummiphilus sp. nov., a rubber-degrading bacterium isolated from the soil of a botanical garden in Japan.</title>
        <authorList>
            <person name="Shunsuke S.S."/>
        </authorList>
    </citation>
    <scope>NUCLEOTIDE SEQUENCE [LARGE SCALE GENOMIC DNA]</scope>
    <source>
        <strain evidence="3 4">S-16</strain>
    </source>
</reference>
<keyword evidence="1" id="KW-0732">Signal</keyword>
<dbReference type="Gene3D" id="3.40.190.10">
    <property type="entry name" value="Periplasmic binding protein-like II"/>
    <property type="match status" value="2"/>
</dbReference>
<keyword evidence="4" id="KW-1185">Reference proteome</keyword>
<feature type="domain" description="Solute-binding protein family 3/N-terminal" evidence="2">
    <location>
        <begin position="71"/>
        <end position="291"/>
    </location>
</feature>
<dbReference type="SUPFAM" id="SSF53850">
    <property type="entry name" value="Periplasmic binding protein-like II"/>
    <property type="match status" value="1"/>
</dbReference>
<dbReference type="PANTHER" id="PTHR35936:SF25">
    <property type="entry name" value="ABC TRANSPORTER SUBSTRATE-BINDING PROTEIN"/>
    <property type="match status" value="1"/>
</dbReference>
<evidence type="ECO:0000256" key="1">
    <source>
        <dbReference type="ARBA" id="ARBA00022729"/>
    </source>
</evidence>
<dbReference type="Pfam" id="PF00497">
    <property type="entry name" value="SBP_bac_3"/>
    <property type="match status" value="1"/>
</dbReference>
<dbReference type="EMBL" id="QUSW01000002">
    <property type="protein sequence ID" value="RQP25165.1"/>
    <property type="molecule type" value="Genomic_DNA"/>
</dbReference>
<evidence type="ECO:0000259" key="2">
    <source>
        <dbReference type="SMART" id="SM00062"/>
    </source>
</evidence>
<evidence type="ECO:0000313" key="4">
    <source>
        <dbReference type="Proteomes" id="UP000267464"/>
    </source>
</evidence>